<accession>A0A9X1MIY5</accession>
<dbReference type="RefSeq" id="WP_227897391.1">
    <property type="nucleotide sequence ID" value="NZ_CP099467.1"/>
</dbReference>
<proteinExistence type="predicted"/>
<sequence length="91" mass="10115">MTVTRFDVTPAAEQDYPAEWAEYRRQVDARVPVVTGAPGTCDACGRFLKKDIWDNTGYGPMLFGGLLSFDPGCISITYRCTNDDCSPDVLW</sequence>
<comment type="caution">
    <text evidence="1">The sequence shown here is derived from an EMBL/GenBank/DDBJ whole genome shotgun (WGS) entry which is preliminary data.</text>
</comment>
<dbReference type="AlphaFoldDB" id="A0A9X1MIY5"/>
<reference evidence="1" key="1">
    <citation type="submission" date="2021-10" db="EMBL/GenBank/DDBJ databases">
        <title>Novel species in genus Arthrobacter.</title>
        <authorList>
            <person name="Liu Y."/>
        </authorList>
    </citation>
    <scope>NUCLEOTIDE SEQUENCE</scope>
    <source>
        <strain evidence="1">Zg-Y453</strain>
    </source>
</reference>
<protein>
    <submittedName>
        <fullName evidence="1">Uncharacterized protein</fullName>
    </submittedName>
</protein>
<dbReference type="Proteomes" id="UP001139158">
    <property type="component" value="Unassembled WGS sequence"/>
</dbReference>
<keyword evidence="2" id="KW-1185">Reference proteome</keyword>
<organism evidence="1 2">
    <name type="scientific">Arthrobacter caoxuetaonis</name>
    <dbReference type="NCBI Taxonomy" id="2886935"/>
    <lineage>
        <taxon>Bacteria</taxon>
        <taxon>Bacillati</taxon>
        <taxon>Actinomycetota</taxon>
        <taxon>Actinomycetes</taxon>
        <taxon>Micrococcales</taxon>
        <taxon>Micrococcaceae</taxon>
        <taxon>Arthrobacter</taxon>
    </lineage>
</organism>
<gene>
    <name evidence="1" type="ORF">LJ757_16550</name>
</gene>
<evidence type="ECO:0000313" key="2">
    <source>
        <dbReference type="Proteomes" id="UP001139158"/>
    </source>
</evidence>
<evidence type="ECO:0000313" key="1">
    <source>
        <dbReference type="EMBL" id="MCC3299404.1"/>
    </source>
</evidence>
<name>A0A9X1MIY5_9MICC</name>
<dbReference type="EMBL" id="JAJFZV010000018">
    <property type="protein sequence ID" value="MCC3299404.1"/>
    <property type="molecule type" value="Genomic_DNA"/>
</dbReference>